<keyword evidence="1" id="KW-0732">Signal</keyword>
<dbReference type="PANTHER" id="PTHR35936">
    <property type="entry name" value="MEMBRANE-BOUND LYTIC MUREIN TRANSGLYCOSYLASE F"/>
    <property type="match status" value="1"/>
</dbReference>
<accession>A0A2I7N860</accession>
<reference evidence="4" key="1">
    <citation type="submission" date="2017-11" db="EMBL/GenBank/DDBJ databases">
        <authorList>
            <person name="Chan K.G."/>
            <person name="Lee L.S."/>
        </authorList>
    </citation>
    <scope>NUCLEOTIDE SEQUENCE [LARGE SCALE GENOMIC DNA]</scope>
    <source>
        <strain evidence="4">DSM 100970</strain>
    </source>
</reference>
<dbReference type="InterPro" id="IPR001638">
    <property type="entry name" value="Solute-binding_3/MltF_N"/>
</dbReference>
<dbReference type="Proteomes" id="UP000236655">
    <property type="component" value="Chromosome"/>
</dbReference>
<evidence type="ECO:0000256" key="1">
    <source>
        <dbReference type="ARBA" id="ARBA00022729"/>
    </source>
</evidence>
<dbReference type="SUPFAM" id="SSF53850">
    <property type="entry name" value="Periplasmic binding protein-like II"/>
    <property type="match status" value="1"/>
</dbReference>
<evidence type="ECO:0000313" key="4">
    <source>
        <dbReference type="Proteomes" id="UP000236655"/>
    </source>
</evidence>
<evidence type="ECO:0000259" key="2">
    <source>
        <dbReference type="SMART" id="SM00062"/>
    </source>
</evidence>
<dbReference type="SMART" id="SM00062">
    <property type="entry name" value="PBPb"/>
    <property type="match status" value="1"/>
</dbReference>
<dbReference type="KEGG" id="nba:CUN60_10170"/>
<feature type="domain" description="Solute-binding protein family 3/N-terminal" evidence="2">
    <location>
        <begin position="27"/>
        <end position="238"/>
    </location>
</feature>
<evidence type="ECO:0000313" key="3">
    <source>
        <dbReference type="EMBL" id="AUR52646.1"/>
    </source>
</evidence>
<dbReference type="Pfam" id="PF00497">
    <property type="entry name" value="SBP_bac_3"/>
    <property type="match status" value="1"/>
</dbReference>
<organism evidence="3 4">
    <name type="scientific">Aquella oligotrophica</name>
    <dbReference type="NCBI Taxonomy" id="2067065"/>
    <lineage>
        <taxon>Bacteria</taxon>
        <taxon>Pseudomonadati</taxon>
        <taxon>Pseudomonadota</taxon>
        <taxon>Betaproteobacteria</taxon>
        <taxon>Neisseriales</taxon>
        <taxon>Neisseriaceae</taxon>
        <taxon>Aquella</taxon>
    </lineage>
</organism>
<proteinExistence type="predicted"/>
<dbReference type="AlphaFoldDB" id="A0A2I7N860"/>
<dbReference type="Gene3D" id="3.40.190.10">
    <property type="entry name" value="Periplasmic binding protein-like II"/>
    <property type="match status" value="2"/>
</dbReference>
<dbReference type="RefSeq" id="WP_102951934.1">
    <property type="nucleotide sequence ID" value="NZ_CP024847.1"/>
</dbReference>
<dbReference type="OrthoDB" id="7708309at2"/>
<keyword evidence="4" id="KW-1185">Reference proteome</keyword>
<dbReference type="EMBL" id="CP024847">
    <property type="protein sequence ID" value="AUR52646.1"/>
    <property type="molecule type" value="Genomic_DNA"/>
</dbReference>
<protein>
    <submittedName>
        <fullName evidence="3">Cyclohexadienyl dehydratase</fullName>
    </submittedName>
</protein>
<gene>
    <name evidence="3" type="ORF">CUN60_10170</name>
</gene>
<dbReference type="PANTHER" id="PTHR35936:SF19">
    <property type="entry name" value="AMINO-ACID-BINDING PROTEIN YXEM-RELATED"/>
    <property type="match status" value="1"/>
</dbReference>
<name>A0A2I7N860_9NEIS</name>
<sequence length="243" mass="27298">MRKIIDQIIIVIIGYLFFIRISFAATTILVGTTGDYPPLSAKTESGFVGKDIDIIKNFAADNHLDLRFVTTSWQNLSDDLSSGKFILAVGGISENPERSKLFYLSIPIESSAKVPMIRCSDRVKYSRFALIDNESVIVSENRGGTNQDFALKNIKHAVIRLTPKNDIAIASLTMTPPLADVMFTDSIEADYRHHVNHNLCLADIPEKFPGSPKVFIFAKTEVGRKLQQLFNQWWLNQQKNSSF</sequence>